<keyword evidence="2" id="KW-1185">Reference proteome</keyword>
<protein>
    <submittedName>
        <fullName evidence="1">Uncharacterized protein</fullName>
    </submittedName>
</protein>
<accession>A0ACC2JAM8</accession>
<evidence type="ECO:0000313" key="2">
    <source>
        <dbReference type="Proteomes" id="UP001153332"/>
    </source>
</evidence>
<sequence>MLASVFKQLKWMVPTYVVLLVVARLTTMGFPFAGIEPPSDEVTLVQQLVVDTNEALGGQELDPPDGIFPE</sequence>
<evidence type="ECO:0000313" key="1">
    <source>
        <dbReference type="EMBL" id="KAJ8124435.1"/>
    </source>
</evidence>
<dbReference type="Proteomes" id="UP001153332">
    <property type="component" value="Unassembled WGS sequence"/>
</dbReference>
<proteinExistence type="predicted"/>
<gene>
    <name evidence="1" type="ORF">O1611_g9205</name>
</gene>
<name>A0ACC2JAM8_9PEZI</name>
<dbReference type="EMBL" id="JAPUUL010003027">
    <property type="protein sequence ID" value="KAJ8124435.1"/>
    <property type="molecule type" value="Genomic_DNA"/>
</dbReference>
<reference evidence="1" key="1">
    <citation type="submission" date="2022-12" db="EMBL/GenBank/DDBJ databases">
        <title>Genome Sequence of Lasiodiplodia mahajangana.</title>
        <authorList>
            <person name="Buettner E."/>
        </authorList>
    </citation>
    <scope>NUCLEOTIDE SEQUENCE</scope>
    <source>
        <strain evidence="1">VT137</strain>
    </source>
</reference>
<comment type="caution">
    <text evidence="1">The sequence shown here is derived from an EMBL/GenBank/DDBJ whole genome shotgun (WGS) entry which is preliminary data.</text>
</comment>
<organism evidence="1 2">
    <name type="scientific">Lasiodiplodia mahajangana</name>
    <dbReference type="NCBI Taxonomy" id="1108764"/>
    <lineage>
        <taxon>Eukaryota</taxon>
        <taxon>Fungi</taxon>
        <taxon>Dikarya</taxon>
        <taxon>Ascomycota</taxon>
        <taxon>Pezizomycotina</taxon>
        <taxon>Dothideomycetes</taxon>
        <taxon>Dothideomycetes incertae sedis</taxon>
        <taxon>Botryosphaeriales</taxon>
        <taxon>Botryosphaeriaceae</taxon>
        <taxon>Lasiodiplodia</taxon>
    </lineage>
</organism>